<dbReference type="AlphaFoldDB" id="F6FXF9"/>
<sequence length="167" mass="17932">MLVYPGVVRVRPMTPDDAPAVADVWYRAWRDGHLGHVPDELVALRTPESFGPRAAARVPGTCVADVDGQVAGFATVVGDELEELFVDAGHRGSGVAAALLADAEHRLAAAGVETAWLAVVAGNARARRFYAKQGWRDDGPFDYAAEGPDGTRIPVPCRRYVKELRQA</sequence>
<organism evidence="5">
    <name type="scientific">Isoptericola variabilis (strain 225)</name>
    <dbReference type="NCBI Taxonomy" id="743718"/>
    <lineage>
        <taxon>Bacteria</taxon>
        <taxon>Bacillati</taxon>
        <taxon>Actinomycetota</taxon>
        <taxon>Actinomycetes</taxon>
        <taxon>Micrococcales</taxon>
        <taxon>Promicromonosporaceae</taxon>
        <taxon>Isoptericola</taxon>
    </lineage>
</organism>
<reference evidence="4 5" key="1">
    <citation type="submission" date="2011-05" db="EMBL/GenBank/DDBJ databases">
        <title>Complete sequence of Isoptericola variabilis 225.</title>
        <authorList>
            <consortium name="US DOE Joint Genome Institute"/>
            <person name="Lucas S."/>
            <person name="Han J."/>
            <person name="Lapidus A."/>
            <person name="Cheng J.-F."/>
            <person name="Goodwin L."/>
            <person name="Pitluck S."/>
            <person name="Peters L."/>
            <person name="Mikhailova N."/>
            <person name="Zeytun A."/>
            <person name="Han C."/>
            <person name="Tapia R."/>
            <person name="Land M."/>
            <person name="Hauser L."/>
            <person name="Kyrpides N."/>
            <person name="Ivanova N."/>
            <person name="Pagani I."/>
            <person name="Siebers A."/>
            <person name="Allgaier M."/>
            <person name="Thelen M."/>
            <person name="Hugenholtz P."/>
            <person name="Gladden J."/>
            <person name="Woyke T."/>
        </authorList>
    </citation>
    <scope>NUCLEOTIDE SEQUENCE [LARGE SCALE GENOMIC DNA]</scope>
    <source>
        <strain evidence="5">225</strain>
    </source>
</reference>
<dbReference type="PROSITE" id="PS51186">
    <property type="entry name" value="GNAT"/>
    <property type="match status" value="1"/>
</dbReference>
<dbReference type="InterPro" id="IPR016181">
    <property type="entry name" value="Acyl_CoA_acyltransferase"/>
</dbReference>
<keyword evidence="5" id="KW-1185">Reference proteome</keyword>
<proteinExistence type="predicted"/>
<dbReference type="Proteomes" id="UP000009236">
    <property type="component" value="Chromosome"/>
</dbReference>
<evidence type="ECO:0000313" key="4">
    <source>
        <dbReference type="EMBL" id="AEG44687.1"/>
    </source>
</evidence>
<dbReference type="InterPro" id="IPR000182">
    <property type="entry name" value="GNAT_dom"/>
</dbReference>
<protein>
    <submittedName>
        <fullName evidence="4">GCN5-related N-acetyltransferase</fullName>
    </submittedName>
</protein>
<keyword evidence="1 4" id="KW-0808">Transferase</keyword>
<dbReference type="PANTHER" id="PTHR43877">
    <property type="entry name" value="AMINOALKYLPHOSPHONATE N-ACETYLTRANSFERASE-RELATED-RELATED"/>
    <property type="match status" value="1"/>
</dbReference>
<dbReference type="Gene3D" id="3.40.630.30">
    <property type="match status" value="1"/>
</dbReference>
<dbReference type="HOGENOM" id="CLU_013985_18_7_11"/>
<keyword evidence="2" id="KW-0012">Acyltransferase</keyword>
<evidence type="ECO:0000256" key="2">
    <source>
        <dbReference type="ARBA" id="ARBA00023315"/>
    </source>
</evidence>
<dbReference type="KEGG" id="iva:Isova_1950"/>
<dbReference type="SUPFAM" id="SSF55729">
    <property type="entry name" value="Acyl-CoA N-acyltransferases (Nat)"/>
    <property type="match status" value="1"/>
</dbReference>
<dbReference type="eggNOG" id="COG0456">
    <property type="taxonomic scope" value="Bacteria"/>
</dbReference>
<dbReference type="STRING" id="743718.Isova_1950"/>
<dbReference type="CDD" id="cd04301">
    <property type="entry name" value="NAT_SF"/>
    <property type="match status" value="1"/>
</dbReference>
<evidence type="ECO:0000256" key="1">
    <source>
        <dbReference type="ARBA" id="ARBA00022679"/>
    </source>
</evidence>
<dbReference type="InterPro" id="IPR050832">
    <property type="entry name" value="Bact_Acetyltransf"/>
</dbReference>
<evidence type="ECO:0000259" key="3">
    <source>
        <dbReference type="PROSITE" id="PS51186"/>
    </source>
</evidence>
<feature type="domain" description="N-acetyltransferase" evidence="3">
    <location>
        <begin position="8"/>
        <end position="162"/>
    </location>
</feature>
<evidence type="ECO:0000313" key="5">
    <source>
        <dbReference type="Proteomes" id="UP000009236"/>
    </source>
</evidence>
<dbReference type="GO" id="GO:0016747">
    <property type="term" value="F:acyltransferase activity, transferring groups other than amino-acyl groups"/>
    <property type="evidence" value="ECO:0007669"/>
    <property type="project" value="InterPro"/>
</dbReference>
<accession>F6FXF9</accession>
<name>F6FXF9_ISOV2</name>
<dbReference type="EMBL" id="CP002810">
    <property type="protein sequence ID" value="AEG44687.1"/>
    <property type="molecule type" value="Genomic_DNA"/>
</dbReference>
<dbReference type="Pfam" id="PF00583">
    <property type="entry name" value="Acetyltransf_1"/>
    <property type="match status" value="1"/>
</dbReference>
<gene>
    <name evidence="4" type="ordered locus">Isova_1950</name>
</gene>